<keyword evidence="2" id="KW-0472">Membrane</keyword>
<dbReference type="InterPro" id="IPR036680">
    <property type="entry name" value="SPOR-like_sf"/>
</dbReference>
<feature type="compositionally biased region" description="Pro residues" evidence="1">
    <location>
        <begin position="182"/>
        <end position="196"/>
    </location>
</feature>
<dbReference type="Gene3D" id="3.30.70.1070">
    <property type="entry name" value="Sporulation related repeat"/>
    <property type="match status" value="1"/>
</dbReference>
<feature type="domain" description="SPOR" evidence="3">
    <location>
        <begin position="282"/>
        <end position="367"/>
    </location>
</feature>
<organism evidence="4 5">
    <name type="scientific">Hypericibacter terrae</name>
    <dbReference type="NCBI Taxonomy" id="2602015"/>
    <lineage>
        <taxon>Bacteria</taxon>
        <taxon>Pseudomonadati</taxon>
        <taxon>Pseudomonadota</taxon>
        <taxon>Alphaproteobacteria</taxon>
        <taxon>Rhodospirillales</taxon>
        <taxon>Dongiaceae</taxon>
        <taxon>Hypericibacter</taxon>
    </lineage>
</organism>
<dbReference type="EMBL" id="CP042906">
    <property type="protein sequence ID" value="QEX17395.1"/>
    <property type="molecule type" value="Genomic_DNA"/>
</dbReference>
<evidence type="ECO:0000313" key="4">
    <source>
        <dbReference type="EMBL" id="QEX17395.1"/>
    </source>
</evidence>
<keyword evidence="5" id="KW-1185">Reference proteome</keyword>
<dbReference type="GO" id="GO:0042834">
    <property type="term" value="F:peptidoglycan binding"/>
    <property type="evidence" value="ECO:0007669"/>
    <property type="project" value="InterPro"/>
</dbReference>
<name>A0A5J6MLM8_9PROT</name>
<evidence type="ECO:0000259" key="3">
    <source>
        <dbReference type="PROSITE" id="PS51724"/>
    </source>
</evidence>
<dbReference type="PROSITE" id="PS51724">
    <property type="entry name" value="SPOR"/>
    <property type="match status" value="1"/>
</dbReference>
<dbReference type="AlphaFoldDB" id="A0A5J6MLM8"/>
<feature type="compositionally biased region" description="Low complexity" evidence="1">
    <location>
        <begin position="197"/>
        <end position="216"/>
    </location>
</feature>
<feature type="region of interest" description="Disordered" evidence="1">
    <location>
        <begin position="257"/>
        <end position="280"/>
    </location>
</feature>
<protein>
    <recommendedName>
        <fullName evidence="3">SPOR domain-containing protein</fullName>
    </recommendedName>
</protein>
<feature type="region of interest" description="Disordered" evidence="1">
    <location>
        <begin position="1"/>
        <end position="94"/>
    </location>
</feature>
<feature type="compositionally biased region" description="Low complexity" evidence="1">
    <location>
        <begin position="172"/>
        <end position="181"/>
    </location>
</feature>
<reference evidence="4 5" key="1">
    <citation type="submission" date="2019-08" db="EMBL/GenBank/DDBJ databases">
        <title>Hyperibacter terrae gen. nov., sp. nov. and Hyperibacter viscosus sp. nov., two new members in the family Rhodospirillaceae isolated from the rhizosphere of Hypericum perforatum.</title>
        <authorList>
            <person name="Noviana Z."/>
        </authorList>
    </citation>
    <scope>NUCLEOTIDE SEQUENCE [LARGE SCALE GENOMIC DNA]</scope>
    <source>
        <strain evidence="4 5">R5913</strain>
    </source>
</reference>
<dbReference type="OrthoDB" id="7338235at2"/>
<dbReference type="InterPro" id="IPR007730">
    <property type="entry name" value="SPOR-like_dom"/>
</dbReference>
<dbReference type="SUPFAM" id="SSF110997">
    <property type="entry name" value="Sporulation related repeat"/>
    <property type="match status" value="1"/>
</dbReference>
<accession>A0A5J6MLM8</accession>
<sequence>MANDPSQEVDLQAQISSALARRSQRQAGPGGDARLEPTLGLGGMGPGSERAAPKQQSLLDDEPVGEIPPAPIHFQRDGEDHHPPRPKPPKEDSGIKKHRNWLMFLLPVVGVPVVILISLFLYLAIEMQGEGVQDSAPLIAAPEGPDKVKPTNEGGLAVEGMDSAVLNQTANNQTQSTTEQLLPPPEEPLTPPPEAQPAPAATATAGDGTAATDGTAAPAVPSVEVPLAPPAATVPTTNQATTGAATTATAAANNATTTAAPATTTTAAPATATTTAPATTQTATAGNYRVQLVALKSEDAAKTAWTNFQKKYPDLLKDLALNIDKIDLGGNGIFYRVQAGPLADRAAANDLCGKLGQRGQSCIVVKP</sequence>
<feature type="compositionally biased region" description="Basic and acidic residues" evidence="1">
    <location>
        <begin position="74"/>
        <end position="94"/>
    </location>
</feature>
<evidence type="ECO:0000313" key="5">
    <source>
        <dbReference type="Proteomes" id="UP000326202"/>
    </source>
</evidence>
<feature type="region of interest" description="Disordered" evidence="1">
    <location>
        <begin position="172"/>
        <end position="216"/>
    </location>
</feature>
<keyword evidence="2" id="KW-1133">Transmembrane helix</keyword>
<feature type="transmembrane region" description="Helical" evidence="2">
    <location>
        <begin position="101"/>
        <end position="125"/>
    </location>
</feature>
<evidence type="ECO:0000256" key="1">
    <source>
        <dbReference type="SAM" id="MobiDB-lite"/>
    </source>
</evidence>
<dbReference type="RefSeq" id="WP_151177663.1">
    <property type="nucleotide sequence ID" value="NZ_CP042906.1"/>
</dbReference>
<evidence type="ECO:0000256" key="2">
    <source>
        <dbReference type="SAM" id="Phobius"/>
    </source>
</evidence>
<keyword evidence="2" id="KW-0812">Transmembrane</keyword>
<gene>
    <name evidence="4" type="ORF">FRZ44_26950</name>
</gene>
<dbReference type="Pfam" id="PF05036">
    <property type="entry name" value="SPOR"/>
    <property type="match status" value="1"/>
</dbReference>
<dbReference type="KEGG" id="htq:FRZ44_26950"/>
<proteinExistence type="predicted"/>
<dbReference type="Proteomes" id="UP000326202">
    <property type="component" value="Chromosome"/>
</dbReference>